<gene>
    <name evidence="4" type="ORF">GCM10011614_18930</name>
</gene>
<evidence type="ECO:0000256" key="1">
    <source>
        <dbReference type="SAM" id="MobiDB-lite"/>
    </source>
</evidence>
<proteinExistence type="predicted"/>
<feature type="region of interest" description="Disordered" evidence="1">
    <location>
        <begin position="40"/>
        <end position="63"/>
    </location>
</feature>
<protein>
    <recommendedName>
        <fullName evidence="3">SPOR domain-containing protein</fullName>
    </recommendedName>
</protein>
<dbReference type="InterPro" id="IPR011990">
    <property type="entry name" value="TPR-like_helical_dom_sf"/>
</dbReference>
<dbReference type="InterPro" id="IPR007730">
    <property type="entry name" value="SPOR-like_dom"/>
</dbReference>
<reference evidence="4" key="2">
    <citation type="submission" date="2020-09" db="EMBL/GenBank/DDBJ databases">
        <authorList>
            <person name="Sun Q."/>
            <person name="Kim S."/>
        </authorList>
    </citation>
    <scope>NUCLEOTIDE SEQUENCE</scope>
    <source>
        <strain evidence="4">KCTC 32255</strain>
    </source>
</reference>
<keyword evidence="5" id="KW-1185">Reference proteome</keyword>
<dbReference type="Pfam" id="PF14559">
    <property type="entry name" value="TPR_19"/>
    <property type="match status" value="1"/>
</dbReference>
<accession>A0A918UG82</accession>
<name>A0A918UG82_9SPHN</name>
<dbReference type="GO" id="GO:0042834">
    <property type="term" value="F:peptidoglycan binding"/>
    <property type="evidence" value="ECO:0007669"/>
    <property type="project" value="InterPro"/>
</dbReference>
<dbReference type="Proteomes" id="UP000648075">
    <property type="component" value="Unassembled WGS sequence"/>
</dbReference>
<feature type="compositionally biased region" description="Polar residues" evidence="1">
    <location>
        <begin position="40"/>
        <end position="52"/>
    </location>
</feature>
<feature type="signal peptide" evidence="2">
    <location>
        <begin position="1"/>
        <end position="33"/>
    </location>
</feature>
<comment type="caution">
    <text evidence="4">The sequence shown here is derived from an EMBL/GenBank/DDBJ whole genome shotgun (WGS) entry which is preliminary data.</text>
</comment>
<evidence type="ECO:0000313" key="5">
    <source>
        <dbReference type="Proteomes" id="UP000648075"/>
    </source>
</evidence>
<organism evidence="4 5">
    <name type="scientific">Novosphingobium colocasiae</name>
    <dbReference type="NCBI Taxonomy" id="1256513"/>
    <lineage>
        <taxon>Bacteria</taxon>
        <taxon>Pseudomonadati</taxon>
        <taxon>Pseudomonadota</taxon>
        <taxon>Alphaproteobacteria</taxon>
        <taxon>Sphingomonadales</taxon>
        <taxon>Sphingomonadaceae</taxon>
        <taxon>Novosphingobium</taxon>
    </lineage>
</organism>
<dbReference type="EMBL" id="BMZA01000005">
    <property type="protein sequence ID" value="GGZ04148.1"/>
    <property type="molecule type" value="Genomic_DNA"/>
</dbReference>
<dbReference type="SUPFAM" id="SSF48452">
    <property type="entry name" value="TPR-like"/>
    <property type="match status" value="1"/>
</dbReference>
<evidence type="ECO:0000259" key="3">
    <source>
        <dbReference type="Pfam" id="PF05036"/>
    </source>
</evidence>
<reference evidence="4" key="1">
    <citation type="journal article" date="2014" name="Int. J. Syst. Evol. Microbiol.">
        <title>Complete genome sequence of Corynebacterium casei LMG S-19264T (=DSM 44701T), isolated from a smear-ripened cheese.</title>
        <authorList>
            <consortium name="US DOE Joint Genome Institute (JGI-PGF)"/>
            <person name="Walter F."/>
            <person name="Albersmeier A."/>
            <person name="Kalinowski J."/>
            <person name="Ruckert C."/>
        </authorList>
    </citation>
    <scope>NUCLEOTIDE SEQUENCE</scope>
    <source>
        <strain evidence="4">KCTC 32255</strain>
    </source>
</reference>
<evidence type="ECO:0000313" key="4">
    <source>
        <dbReference type="EMBL" id="GGZ04148.1"/>
    </source>
</evidence>
<evidence type="ECO:0000256" key="2">
    <source>
        <dbReference type="SAM" id="SignalP"/>
    </source>
</evidence>
<dbReference type="RefSeq" id="WP_189620945.1">
    <property type="nucleotide sequence ID" value="NZ_BMZA01000005.1"/>
</dbReference>
<sequence>MERVNSQARNIGFTLCTAMAAALFAGGVVSAHAAYAGQTTEASDSGESQASSPAIAKAEKRVAKSPNDAGARLSLAQAYLAAGRFEAASTTFEDVDTLGRAGPDIALARALAYIGSGRQTEARTLLEANRDAIPASDYGLAIALAGETAQGVAILSDVVRGGNATVKSRQNLAYVYALDGRWAAARVIAGQDVPADQIDARMDEWAQQLLPQASRQRVAMMLNVPVRADAGQPAELALAGRAPTQYAEATTTASLATLQPGSELPALADAQDAAPTEVATTPAPVSHALAMAEPEAPRAATPAFIPAPTPLTARAPKVRATPLAEPTAAAAFADLRPATASAPSGPAAPRAHHAGIASTHRVQLGSFRTLDGAKRSLAIFKSRNPELRDHQLEITEAQVRGQRYFRVAARDFGHQEASSFCSSVKGRGAGCFAYAEKQPLPGAVGGVLFADRGTAPATARERAR</sequence>
<keyword evidence="2" id="KW-0732">Signal</keyword>
<feature type="domain" description="SPOR" evidence="3">
    <location>
        <begin position="358"/>
        <end position="433"/>
    </location>
</feature>
<dbReference type="Gene3D" id="1.25.40.10">
    <property type="entry name" value="Tetratricopeptide repeat domain"/>
    <property type="match status" value="1"/>
</dbReference>
<dbReference type="Pfam" id="PF05036">
    <property type="entry name" value="SPOR"/>
    <property type="match status" value="1"/>
</dbReference>
<dbReference type="AlphaFoldDB" id="A0A918UG82"/>
<feature type="chain" id="PRO_5037296351" description="SPOR domain-containing protein" evidence="2">
    <location>
        <begin position="34"/>
        <end position="464"/>
    </location>
</feature>